<sequence>MRYSHFNPARPSEFQFMTGNVTIGPHGLDDTMWARVVVDSRSNNQWKENAFVFNFIRKACSQFRDNAPGAFAVFFNATDKKTACPVMTGTYGVVNAKVQWTYPNVPILPYGDYRVRLTYGKSDQTFTCLVSECAVIPKTA</sequence>
<proteinExistence type="predicted"/>
<organism evidence="2 3">
    <name type="scientific">Megalurothrips usitatus</name>
    <name type="common">bean blossom thrips</name>
    <dbReference type="NCBI Taxonomy" id="439358"/>
    <lineage>
        <taxon>Eukaryota</taxon>
        <taxon>Metazoa</taxon>
        <taxon>Ecdysozoa</taxon>
        <taxon>Arthropoda</taxon>
        <taxon>Hexapoda</taxon>
        <taxon>Insecta</taxon>
        <taxon>Pterygota</taxon>
        <taxon>Neoptera</taxon>
        <taxon>Paraneoptera</taxon>
        <taxon>Thysanoptera</taxon>
        <taxon>Terebrantia</taxon>
        <taxon>Thripoidea</taxon>
        <taxon>Thripidae</taxon>
        <taxon>Megalurothrips</taxon>
    </lineage>
</organism>
<dbReference type="InterPro" id="IPR036846">
    <property type="entry name" value="GM2-AP_sf"/>
</dbReference>
<dbReference type="AlphaFoldDB" id="A0AAV7XC41"/>
<evidence type="ECO:0000256" key="1">
    <source>
        <dbReference type="ARBA" id="ARBA00022729"/>
    </source>
</evidence>
<protein>
    <recommendedName>
        <fullName evidence="4">MD-2-related lipid-recognition domain-containing protein</fullName>
    </recommendedName>
</protein>
<evidence type="ECO:0000313" key="2">
    <source>
        <dbReference type="EMBL" id="KAJ1523560.1"/>
    </source>
</evidence>
<dbReference type="Gene3D" id="2.70.220.10">
    <property type="entry name" value="Ganglioside GM2 activator"/>
    <property type="match status" value="1"/>
</dbReference>
<name>A0AAV7XC41_9NEOP</name>
<dbReference type="Proteomes" id="UP001075354">
    <property type="component" value="Chromosome 10"/>
</dbReference>
<evidence type="ECO:0000313" key="3">
    <source>
        <dbReference type="Proteomes" id="UP001075354"/>
    </source>
</evidence>
<evidence type="ECO:0008006" key="4">
    <source>
        <dbReference type="Google" id="ProtNLM"/>
    </source>
</evidence>
<accession>A0AAV7XC41</accession>
<reference evidence="2" key="1">
    <citation type="submission" date="2022-12" db="EMBL/GenBank/DDBJ databases">
        <title>Chromosome-level genome assembly of the bean flower thrips Megalurothrips usitatus.</title>
        <authorList>
            <person name="Ma L."/>
            <person name="Liu Q."/>
            <person name="Li H."/>
            <person name="Cai W."/>
        </authorList>
    </citation>
    <scope>NUCLEOTIDE SEQUENCE</scope>
    <source>
        <strain evidence="2">Cailab_2022a</strain>
    </source>
</reference>
<gene>
    <name evidence="2" type="ORF">ONE63_001408</name>
</gene>
<keyword evidence="1" id="KW-0732">Signal</keyword>
<comment type="caution">
    <text evidence="2">The sequence shown here is derived from an EMBL/GenBank/DDBJ whole genome shotgun (WGS) entry which is preliminary data.</text>
</comment>
<dbReference type="EMBL" id="JAPTSV010000010">
    <property type="protein sequence ID" value="KAJ1523560.1"/>
    <property type="molecule type" value="Genomic_DNA"/>
</dbReference>
<keyword evidence="3" id="KW-1185">Reference proteome</keyword>